<dbReference type="Pfam" id="PF05383">
    <property type="entry name" value="La"/>
    <property type="match status" value="1"/>
</dbReference>
<dbReference type="CDD" id="cd07323">
    <property type="entry name" value="LAM"/>
    <property type="match status" value="1"/>
</dbReference>
<dbReference type="SMART" id="SM00715">
    <property type="entry name" value="LA"/>
    <property type="match status" value="1"/>
</dbReference>
<dbReference type="Gene3D" id="1.10.10.10">
    <property type="entry name" value="Winged helix-like DNA-binding domain superfamily/Winged helix DNA-binding domain"/>
    <property type="match status" value="1"/>
</dbReference>
<dbReference type="RefSeq" id="XP_018454874.1">
    <property type="nucleotide sequence ID" value="XM_018599372.2"/>
</dbReference>
<proteinExistence type="predicted"/>
<keyword evidence="5" id="KW-1185">Reference proteome</keyword>
<dbReference type="GeneID" id="108826008"/>
<dbReference type="AlphaFoldDB" id="A0A6J0L5U9"/>
<reference evidence="5" key="1">
    <citation type="journal article" date="2019" name="Database">
        <title>The radish genome database (RadishGD): an integrated information resource for radish genomics.</title>
        <authorList>
            <person name="Yu H.J."/>
            <person name="Baek S."/>
            <person name="Lee Y.J."/>
            <person name="Cho A."/>
            <person name="Mun J.H."/>
        </authorList>
    </citation>
    <scope>NUCLEOTIDE SEQUENCE [LARGE SCALE GENOMIC DNA]</scope>
    <source>
        <strain evidence="5">cv. WK10039</strain>
    </source>
</reference>
<feature type="compositionally biased region" description="Polar residues" evidence="3">
    <location>
        <begin position="227"/>
        <end position="237"/>
    </location>
</feature>
<dbReference type="OrthoDB" id="340227at2759"/>
<feature type="domain" description="HTH La-type RNA-binding" evidence="4">
    <location>
        <begin position="405"/>
        <end position="494"/>
    </location>
</feature>
<dbReference type="PANTHER" id="PTHR22792">
    <property type="entry name" value="LUPUS LA PROTEIN-RELATED"/>
    <property type="match status" value="1"/>
</dbReference>
<evidence type="ECO:0000256" key="1">
    <source>
        <dbReference type="ARBA" id="ARBA00022884"/>
    </source>
</evidence>
<dbReference type="PROSITE" id="PS50961">
    <property type="entry name" value="HTH_LA"/>
    <property type="match status" value="1"/>
</dbReference>
<evidence type="ECO:0000256" key="3">
    <source>
        <dbReference type="SAM" id="MobiDB-lite"/>
    </source>
</evidence>
<evidence type="ECO:0000313" key="6">
    <source>
        <dbReference type="RefSeq" id="XP_018454874.1"/>
    </source>
</evidence>
<evidence type="ECO:0000313" key="5">
    <source>
        <dbReference type="Proteomes" id="UP000504610"/>
    </source>
</evidence>
<dbReference type="InterPro" id="IPR006630">
    <property type="entry name" value="La_HTH"/>
</dbReference>
<dbReference type="InterPro" id="IPR036388">
    <property type="entry name" value="WH-like_DNA-bd_sf"/>
</dbReference>
<dbReference type="GO" id="GO:0003723">
    <property type="term" value="F:RNA binding"/>
    <property type="evidence" value="ECO:0007669"/>
    <property type="project" value="UniProtKB-UniRule"/>
</dbReference>
<dbReference type="Proteomes" id="UP000504610">
    <property type="component" value="Chromosome 9"/>
</dbReference>
<dbReference type="SUPFAM" id="SSF46785">
    <property type="entry name" value="Winged helix' DNA-binding domain"/>
    <property type="match status" value="1"/>
</dbReference>
<evidence type="ECO:0000259" key="4">
    <source>
        <dbReference type="PROSITE" id="PS50961"/>
    </source>
</evidence>
<evidence type="ECO:0000256" key="2">
    <source>
        <dbReference type="PROSITE-ProRule" id="PRU00332"/>
    </source>
</evidence>
<dbReference type="InterPro" id="IPR045180">
    <property type="entry name" value="La_dom_prot"/>
</dbReference>
<dbReference type="RefSeq" id="XP_056850172.1">
    <property type="nucleotide sequence ID" value="XM_056994192.1"/>
</dbReference>
<dbReference type="InterPro" id="IPR036390">
    <property type="entry name" value="WH_DNA-bd_sf"/>
</dbReference>
<dbReference type="KEGG" id="rsz:108826008"/>
<sequence>MYVASETTALFVQIPSVSSASPTMEKEKSDKSEMFQGNAENKPAWNRFSNGGSQIKPLVVASSSWPLLSEAKKSAPCSNKSSSDALKSLCHDGSSSSVSLFSKQTSGPSVTTALTVSIMSVSSASSMKIMEKEKSEPSEMFEGNAGNKPAKNKQIMEALSWPSLTETGKTAPCSNKSSTDTLKSLGCDGSSSSSTSFFFQPSSFLAETERMLQESIEQAIALTRDTVVQPSGESSYGNPLPYTSPRGHNQGNEFASGSHVSTETQHQQNSYKNQNVSHQSHGGRQKQEHVKQNWNRQGNFNELGGFPPPPSGGTSPAFVRPAQHFPVQHYFYPMAFTNFPPPMMYHPHRMSFIDPLPVLFPSQFPDRRPSIEPPPALVPSQKAPFKTKILNKVQEAPLKTKILNQDKEAPLKTKILNQVQYYLSEDNLPNDVYLRQRMNDEGFVHIEFIAGFNKLKALTSNVQLILDSLRDSDIVEVQGYEIRNRRVWRKYVMSHEWRVTFYPSQEYVMANNYQNMQLEQN</sequence>
<gene>
    <name evidence="6 7" type="primary">LOC108826008</name>
</gene>
<dbReference type="PANTHER" id="PTHR22792:SF139">
    <property type="entry name" value="HTH LA-TYPE RNA-BINDING DOMAIN-CONTAINING PROTEIN"/>
    <property type="match status" value="1"/>
</dbReference>
<feature type="compositionally biased region" description="Polar residues" evidence="3">
    <location>
        <begin position="246"/>
        <end position="282"/>
    </location>
</feature>
<evidence type="ECO:0000313" key="7">
    <source>
        <dbReference type="RefSeq" id="XP_056850172.1"/>
    </source>
</evidence>
<feature type="region of interest" description="Disordered" evidence="3">
    <location>
        <begin position="18"/>
        <end position="49"/>
    </location>
</feature>
<organism evidence="5 6">
    <name type="scientific">Raphanus sativus</name>
    <name type="common">Radish</name>
    <name type="synonym">Raphanus raphanistrum var. sativus</name>
    <dbReference type="NCBI Taxonomy" id="3726"/>
    <lineage>
        <taxon>Eukaryota</taxon>
        <taxon>Viridiplantae</taxon>
        <taxon>Streptophyta</taxon>
        <taxon>Embryophyta</taxon>
        <taxon>Tracheophyta</taxon>
        <taxon>Spermatophyta</taxon>
        <taxon>Magnoliopsida</taxon>
        <taxon>eudicotyledons</taxon>
        <taxon>Gunneridae</taxon>
        <taxon>Pentapetalae</taxon>
        <taxon>rosids</taxon>
        <taxon>malvids</taxon>
        <taxon>Brassicales</taxon>
        <taxon>Brassicaceae</taxon>
        <taxon>Brassiceae</taxon>
        <taxon>Raphanus</taxon>
    </lineage>
</organism>
<protein>
    <submittedName>
        <fullName evidence="6 7">La-related protein 1C-like isoform X1</fullName>
    </submittedName>
</protein>
<feature type="compositionally biased region" description="Basic and acidic residues" evidence="3">
    <location>
        <begin position="24"/>
        <end position="33"/>
    </location>
</feature>
<accession>A0A6J0L5U9</accession>
<keyword evidence="1 2" id="KW-0694">RNA-binding</keyword>
<feature type="region of interest" description="Disordered" evidence="3">
    <location>
        <begin position="227"/>
        <end position="319"/>
    </location>
</feature>
<name>A0A6J0L5U9_RAPSA</name>
<reference evidence="6 7" key="2">
    <citation type="submission" date="2025-04" db="UniProtKB">
        <authorList>
            <consortium name="RefSeq"/>
        </authorList>
    </citation>
    <scope>IDENTIFICATION</scope>
    <source>
        <tissue evidence="6 7">Leaf</tissue>
    </source>
</reference>